<keyword evidence="4" id="KW-1185">Reference proteome</keyword>
<proteinExistence type="inferred from homology"/>
<name>A0A7Y8H1B2_9BURK</name>
<reference evidence="3 4" key="1">
    <citation type="submission" date="2019-09" db="EMBL/GenBank/DDBJ databases">
        <title>Hydrogenophaga aromatica sp. nov., isolated from a para-xylene-degrading enrichment culture.</title>
        <authorList>
            <person name="Tancsics A."/>
            <person name="Banerjee S."/>
        </authorList>
    </citation>
    <scope>NUCLEOTIDE SEQUENCE [LARGE SCALE GENOMIC DNA]</scope>
    <source>
        <strain evidence="3 4">D2P1</strain>
    </source>
</reference>
<dbReference type="PANTHER" id="PTHR30576">
    <property type="entry name" value="COLANIC BIOSYNTHESIS UDP-GLUCOSE LIPID CARRIER TRANSFERASE"/>
    <property type="match status" value="1"/>
</dbReference>
<dbReference type="PANTHER" id="PTHR30576:SF0">
    <property type="entry name" value="UNDECAPRENYL-PHOSPHATE N-ACETYLGALACTOSAMINYL 1-PHOSPHATE TRANSFERASE-RELATED"/>
    <property type="match status" value="1"/>
</dbReference>
<evidence type="ECO:0000259" key="2">
    <source>
        <dbReference type="Pfam" id="PF02397"/>
    </source>
</evidence>
<dbReference type="Proteomes" id="UP000545507">
    <property type="component" value="Unassembled WGS sequence"/>
</dbReference>
<accession>A0A7Y8H1B2</accession>
<feature type="domain" description="Bacterial sugar transferase" evidence="2">
    <location>
        <begin position="2"/>
        <end position="179"/>
    </location>
</feature>
<evidence type="ECO:0000313" key="4">
    <source>
        <dbReference type="Proteomes" id="UP000545507"/>
    </source>
</evidence>
<comment type="similarity">
    <text evidence="1">Belongs to the bacterial sugar transferase family.</text>
</comment>
<evidence type="ECO:0000313" key="3">
    <source>
        <dbReference type="EMBL" id="NWF48024.1"/>
    </source>
</evidence>
<organism evidence="3 4">
    <name type="scientific">Hydrogenophaga aromaticivorans</name>
    <dbReference type="NCBI Taxonomy" id="2610898"/>
    <lineage>
        <taxon>Bacteria</taxon>
        <taxon>Pseudomonadati</taxon>
        <taxon>Pseudomonadota</taxon>
        <taxon>Betaproteobacteria</taxon>
        <taxon>Burkholderiales</taxon>
        <taxon>Comamonadaceae</taxon>
        <taxon>Hydrogenophaga</taxon>
    </lineage>
</organism>
<dbReference type="RefSeq" id="WP_177138238.1">
    <property type="nucleotide sequence ID" value="NZ_VYGV01000025.1"/>
</dbReference>
<dbReference type="GO" id="GO:0016780">
    <property type="term" value="F:phosphotransferase activity, for other substituted phosphate groups"/>
    <property type="evidence" value="ECO:0007669"/>
    <property type="project" value="TreeGrafter"/>
</dbReference>
<sequence>MKRVFDFMLAACLGLLLLLPLGVIALLVRWTSPGPALYWSDRVGQHNRIFRMPKFRSMRVDTPAVATHLLPNPQACLTPMGAFLRKTSLDELPQLWNILKGDMSFVGPRPALYNQDDLIALRTHHGVDRLVPGLTGWAQINGRDELPIPEKVRLDAEYLRTHSFGLDLKIMFLTAWRVLRRDGVTH</sequence>
<protein>
    <submittedName>
        <fullName evidence="3">Sugar transferase</fullName>
    </submittedName>
</protein>
<evidence type="ECO:0000256" key="1">
    <source>
        <dbReference type="ARBA" id="ARBA00006464"/>
    </source>
</evidence>
<dbReference type="EMBL" id="VYGV01000025">
    <property type="protein sequence ID" value="NWF48024.1"/>
    <property type="molecule type" value="Genomic_DNA"/>
</dbReference>
<dbReference type="AlphaFoldDB" id="A0A7Y8H1B2"/>
<dbReference type="Pfam" id="PF02397">
    <property type="entry name" value="Bac_transf"/>
    <property type="match status" value="1"/>
</dbReference>
<comment type="caution">
    <text evidence="3">The sequence shown here is derived from an EMBL/GenBank/DDBJ whole genome shotgun (WGS) entry which is preliminary data.</text>
</comment>
<keyword evidence="3" id="KW-0808">Transferase</keyword>
<dbReference type="InterPro" id="IPR003362">
    <property type="entry name" value="Bact_transf"/>
</dbReference>
<gene>
    <name evidence="3" type="ORF">F3K02_22610</name>
</gene>